<proteinExistence type="predicted"/>
<keyword evidence="1" id="KW-1133">Transmembrane helix</keyword>
<feature type="transmembrane region" description="Helical" evidence="1">
    <location>
        <begin position="55"/>
        <end position="79"/>
    </location>
</feature>
<dbReference type="EMBL" id="AP028907">
    <property type="protein sequence ID" value="BES81277.1"/>
    <property type="molecule type" value="Genomic_DNA"/>
</dbReference>
<evidence type="ECO:0000313" key="3">
    <source>
        <dbReference type="Proteomes" id="UP001341135"/>
    </source>
</evidence>
<sequence length="85" mass="9133">MSDIAPGRGLGAGREALNRRRGHISCGERWSRIAEDQQGLWPVWLRVVVLGEAVVSAYFAGISAALAAAALLLPPLLICRIPSKR</sequence>
<evidence type="ECO:0000313" key="2">
    <source>
        <dbReference type="EMBL" id="BES81277.1"/>
    </source>
</evidence>
<organism evidence="2 3">
    <name type="scientific">Pyrodictium abyssi</name>
    <dbReference type="NCBI Taxonomy" id="54256"/>
    <lineage>
        <taxon>Archaea</taxon>
        <taxon>Thermoproteota</taxon>
        <taxon>Thermoprotei</taxon>
        <taxon>Desulfurococcales</taxon>
        <taxon>Pyrodictiaceae</taxon>
        <taxon>Pyrodictium</taxon>
    </lineage>
</organism>
<gene>
    <name evidence="2" type="ORF">PABY_08440</name>
</gene>
<reference evidence="2 3" key="1">
    <citation type="submission" date="2023-09" db="EMBL/GenBank/DDBJ databases">
        <title>Pyrofollis japonicus gen. nov. sp. nov., a novel member of the family Pyrodictiaceae isolated from the Iheya North hydrothermal field.</title>
        <authorList>
            <person name="Miyazaki U."/>
            <person name="Sanari M."/>
            <person name="Tame A."/>
            <person name="Kitajima M."/>
            <person name="Okamoto A."/>
            <person name="Sawayama S."/>
            <person name="Miyazaki J."/>
            <person name="Takai K."/>
            <person name="Nakagawa S."/>
        </authorList>
    </citation>
    <scope>NUCLEOTIDE SEQUENCE [LARGE SCALE GENOMIC DNA]</scope>
    <source>
        <strain evidence="2 3">AV2</strain>
    </source>
</reference>
<name>A0ABN6ZT47_9CREN</name>
<accession>A0ABN6ZT47</accession>
<keyword evidence="1" id="KW-0812">Transmembrane</keyword>
<protein>
    <submittedName>
        <fullName evidence="2">Uncharacterized protein</fullName>
    </submittedName>
</protein>
<dbReference type="Proteomes" id="UP001341135">
    <property type="component" value="Chromosome"/>
</dbReference>
<evidence type="ECO:0000256" key="1">
    <source>
        <dbReference type="SAM" id="Phobius"/>
    </source>
</evidence>
<keyword evidence="1" id="KW-0472">Membrane</keyword>
<keyword evidence="3" id="KW-1185">Reference proteome</keyword>